<feature type="transmembrane region" description="Helical" evidence="8">
    <location>
        <begin position="53"/>
        <end position="73"/>
    </location>
</feature>
<evidence type="ECO:0000256" key="3">
    <source>
        <dbReference type="ARBA" id="ARBA00022475"/>
    </source>
</evidence>
<evidence type="ECO:0000256" key="1">
    <source>
        <dbReference type="ARBA" id="ARBA00004141"/>
    </source>
</evidence>
<dbReference type="GO" id="GO:0042371">
    <property type="term" value="P:vitamin K biosynthetic process"/>
    <property type="evidence" value="ECO:0007669"/>
    <property type="project" value="TreeGrafter"/>
</dbReference>
<keyword evidence="2 8" id="KW-0474">Menaquinone biosynthesis</keyword>
<dbReference type="PANTHER" id="PTHR13929">
    <property type="entry name" value="1,4-DIHYDROXY-2-NAPHTHOATE OCTAPRENYLTRANSFERASE"/>
    <property type="match status" value="1"/>
</dbReference>
<evidence type="ECO:0000256" key="2">
    <source>
        <dbReference type="ARBA" id="ARBA00022428"/>
    </source>
</evidence>
<keyword evidence="6 8" id="KW-1133">Transmembrane helix</keyword>
<evidence type="ECO:0000313" key="10">
    <source>
        <dbReference type="EMBL" id="PWU68120.1"/>
    </source>
</evidence>
<dbReference type="InterPro" id="IPR026046">
    <property type="entry name" value="UBIAD1"/>
</dbReference>
<feature type="transmembrane region" description="Helical" evidence="8">
    <location>
        <begin position="107"/>
        <end position="123"/>
    </location>
</feature>
<evidence type="ECO:0000313" key="11">
    <source>
        <dbReference type="Proteomes" id="UP000245624"/>
    </source>
</evidence>
<sequence length="315" mass="34814">MGMNKPSREANHLNEKPGFHVWWRLLRPHTLTASFIPVFVGTMLAVLDEKFQLLLFIVMLVAAILIQAATNMFNEYYDYVRGLDNEESVGIGGTIVRDGIKPIVVKRLAYLFFAISVALGVYICIESSWWIAVIGTLCMLIGYLYTGGPIPIAYTPFGELFSGLLMGTVIIGISYYIQTLTLTWEVIIISIPIAILIGCILLANNIRDLDGDKENGRKTIAILVGRNRAISLLKWLIIISYLLTGIYILMGLLPIYSVISFLSIKKASHAIKTFKENTTNVGMIPAMAAVAKTNTIYGALIGISLLLHIFIPLSL</sequence>
<evidence type="ECO:0000256" key="5">
    <source>
        <dbReference type="ARBA" id="ARBA00022692"/>
    </source>
</evidence>
<feature type="transmembrane region" description="Helical" evidence="8">
    <location>
        <begin position="183"/>
        <end position="203"/>
    </location>
</feature>
<comment type="pathway">
    <text evidence="8">Quinol/quinone metabolism; menaquinone biosynthesis; menaquinol from 1,4-dihydroxy-2-naphthoate: step 1/2.</text>
</comment>
<dbReference type="PIRSF" id="PIRSF005355">
    <property type="entry name" value="UBIAD1"/>
    <property type="match status" value="1"/>
</dbReference>
<dbReference type="GO" id="GO:0009234">
    <property type="term" value="P:menaquinone biosynthetic process"/>
    <property type="evidence" value="ECO:0007669"/>
    <property type="project" value="UniProtKB-UniRule"/>
</dbReference>
<evidence type="ECO:0000256" key="7">
    <source>
        <dbReference type="ARBA" id="ARBA00023136"/>
    </source>
</evidence>
<comment type="caution">
    <text evidence="10">The sequence shown here is derived from an EMBL/GenBank/DDBJ whole genome shotgun (WGS) entry which is preliminary data.</text>
</comment>
<feature type="transmembrane region" description="Helical" evidence="8">
    <location>
        <begin position="235"/>
        <end position="259"/>
    </location>
</feature>
<comment type="function">
    <text evidence="8">Conversion of 1,4-dihydroxy-2-naphthoate (DHNA) to demethylmenaquinone (DMK).</text>
</comment>
<dbReference type="InterPro" id="IPR000537">
    <property type="entry name" value="UbiA_prenyltransferase"/>
</dbReference>
<dbReference type="UniPathway" id="UPA00079">
    <property type="reaction ID" value="UER00168"/>
</dbReference>
<dbReference type="CDD" id="cd13962">
    <property type="entry name" value="PT_UbiA_UBIAD1"/>
    <property type="match status" value="1"/>
</dbReference>
<dbReference type="InterPro" id="IPR004657">
    <property type="entry name" value="MenA"/>
</dbReference>
<dbReference type="EMBL" id="QGTD01000009">
    <property type="protein sequence ID" value="PWU68120.1"/>
    <property type="molecule type" value="Genomic_DNA"/>
</dbReference>
<keyword evidence="5 8" id="KW-0812">Transmembrane</keyword>
<keyword evidence="3 8" id="KW-1003">Cell membrane</keyword>
<dbReference type="Gene3D" id="1.20.120.1780">
    <property type="entry name" value="UbiA prenyltransferase"/>
    <property type="match status" value="1"/>
</dbReference>
<dbReference type="HAMAP" id="MF_01937">
    <property type="entry name" value="MenA_1"/>
    <property type="match status" value="1"/>
</dbReference>
<keyword evidence="7 8" id="KW-0472">Membrane</keyword>
<feature type="transmembrane region" description="Helical" evidence="8">
    <location>
        <begin position="129"/>
        <end position="145"/>
    </location>
</feature>
<dbReference type="AlphaFoldDB" id="A0A317KZB1"/>
<accession>A0A317KZB1</accession>
<feature type="transmembrane region" description="Helical" evidence="8">
    <location>
        <begin position="21"/>
        <end position="47"/>
    </location>
</feature>
<dbReference type="NCBIfam" id="TIGR00751">
    <property type="entry name" value="menA"/>
    <property type="match status" value="1"/>
</dbReference>
<evidence type="ECO:0000256" key="4">
    <source>
        <dbReference type="ARBA" id="ARBA00022679"/>
    </source>
</evidence>
<evidence type="ECO:0000256" key="8">
    <source>
        <dbReference type="HAMAP-Rule" id="MF_01937"/>
    </source>
</evidence>
<dbReference type="Gene3D" id="1.10.357.140">
    <property type="entry name" value="UbiA prenyltransferase"/>
    <property type="match status" value="1"/>
</dbReference>
<dbReference type="OrthoDB" id="9767568at2"/>
<proteinExistence type="inferred from homology"/>
<keyword evidence="11" id="KW-1185">Reference proteome</keyword>
<protein>
    <recommendedName>
        <fullName evidence="8 9">1,4-dihydroxy-2-naphthoate octaprenyltransferase</fullName>
        <shortName evidence="8">DHNA-octaprenyltransferase</shortName>
        <ecNumber evidence="8 9">2.5.1.74</ecNumber>
    </recommendedName>
</protein>
<comment type="catalytic activity">
    <reaction evidence="8">
        <text>an all-trans-polyprenyl diphosphate + 1,4-dihydroxy-2-naphthoate + H(+) = a 2-demethylmenaquinol + CO2 + diphosphate</text>
        <dbReference type="Rhea" id="RHEA:26478"/>
        <dbReference type="Rhea" id="RHEA-COMP:9563"/>
        <dbReference type="Rhea" id="RHEA-COMP:9564"/>
        <dbReference type="ChEBI" id="CHEBI:11173"/>
        <dbReference type="ChEBI" id="CHEBI:15378"/>
        <dbReference type="ChEBI" id="CHEBI:16526"/>
        <dbReference type="ChEBI" id="CHEBI:33019"/>
        <dbReference type="ChEBI" id="CHEBI:55437"/>
        <dbReference type="ChEBI" id="CHEBI:58914"/>
        <dbReference type="EC" id="2.5.1.74"/>
    </reaction>
</comment>
<dbReference type="FunFam" id="1.10.357.140:FF:000007">
    <property type="entry name" value="1,4-dihydroxy-2-naphthoate octaprenyltransferase"/>
    <property type="match status" value="1"/>
</dbReference>
<dbReference type="PANTHER" id="PTHR13929:SF0">
    <property type="entry name" value="UBIA PRENYLTRANSFERASE DOMAIN-CONTAINING PROTEIN 1"/>
    <property type="match status" value="1"/>
</dbReference>
<dbReference type="Proteomes" id="UP000245624">
    <property type="component" value="Unassembled WGS sequence"/>
</dbReference>
<dbReference type="InterPro" id="IPR044878">
    <property type="entry name" value="UbiA_sf"/>
</dbReference>
<name>A0A317KZB1_9BACI</name>
<reference evidence="10 11" key="1">
    <citation type="submission" date="2018-05" db="EMBL/GenBank/DDBJ databases">
        <title>Genomic analysis of Gracilibacillus dipsosauri DD1 reveals novel features of a salt-tolerant amylase.</title>
        <authorList>
            <person name="Deutch C.E."/>
            <person name="Yang S."/>
        </authorList>
    </citation>
    <scope>NUCLEOTIDE SEQUENCE [LARGE SCALE GENOMIC DNA]</scope>
    <source>
        <strain evidence="10 11">DD1</strain>
    </source>
</reference>
<feature type="transmembrane region" description="Helical" evidence="8">
    <location>
        <begin position="295"/>
        <end position="313"/>
    </location>
</feature>
<dbReference type="NCBIfam" id="NF004749">
    <property type="entry name" value="PRK06080.1-1"/>
    <property type="match status" value="1"/>
</dbReference>
<feature type="transmembrane region" description="Helical" evidence="8">
    <location>
        <begin position="157"/>
        <end position="177"/>
    </location>
</feature>
<organism evidence="10 11">
    <name type="scientific">Gracilibacillus dipsosauri</name>
    <dbReference type="NCBI Taxonomy" id="178340"/>
    <lineage>
        <taxon>Bacteria</taxon>
        <taxon>Bacillati</taxon>
        <taxon>Bacillota</taxon>
        <taxon>Bacilli</taxon>
        <taxon>Bacillales</taxon>
        <taxon>Bacillaceae</taxon>
        <taxon>Gracilibacillus</taxon>
    </lineage>
</organism>
<comment type="similarity">
    <text evidence="8">Belongs to the MenA family. Type 1 subfamily.</text>
</comment>
<dbReference type="Pfam" id="PF01040">
    <property type="entry name" value="UbiA"/>
    <property type="match status" value="1"/>
</dbReference>
<gene>
    <name evidence="8" type="primary">menA</name>
    <name evidence="10" type="ORF">DLJ74_11855</name>
</gene>
<dbReference type="GO" id="GO:0005886">
    <property type="term" value="C:plasma membrane"/>
    <property type="evidence" value="ECO:0007669"/>
    <property type="project" value="UniProtKB-SubCell"/>
</dbReference>
<dbReference type="EC" id="2.5.1.74" evidence="8 9"/>
<keyword evidence="4 8" id="KW-0808">Transferase</keyword>
<evidence type="ECO:0000256" key="6">
    <source>
        <dbReference type="ARBA" id="ARBA00022989"/>
    </source>
</evidence>
<comment type="subcellular location">
    <subcellularLocation>
        <location evidence="8">Cell membrane</location>
        <topology evidence="8">Multi-pass membrane protein</topology>
    </subcellularLocation>
    <subcellularLocation>
        <location evidence="1">Membrane</location>
        <topology evidence="1">Multi-pass membrane protein</topology>
    </subcellularLocation>
</comment>
<evidence type="ECO:0000256" key="9">
    <source>
        <dbReference type="NCBIfam" id="TIGR00751"/>
    </source>
</evidence>
<dbReference type="GO" id="GO:0046428">
    <property type="term" value="F:1,4-dihydroxy-2-naphthoate polyprenyltransferase activity"/>
    <property type="evidence" value="ECO:0007669"/>
    <property type="project" value="UniProtKB-UniRule"/>
</dbReference>